<reference evidence="1 2" key="1">
    <citation type="journal article" date="2014" name="Int. J. Syst. Evol. Microbiol.">
        <title>Ramlibacter solisilvae sp. nov., isolated from forest soil, and emended description of the genus Ramlibacter.</title>
        <authorList>
            <person name="Lee H.J."/>
            <person name="Lee S.H."/>
            <person name="Lee S.S."/>
            <person name="Lee J.S."/>
            <person name="Kim Y."/>
            <person name="Kim S.C."/>
            <person name="Jeon C.O."/>
        </authorList>
    </citation>
    <scope>NUCLEOTIDE SEQUENCE [LARGE SCALE GENOMIC DNA]</scope>
    <source>
        <strain evidence="1 2">5-10</strain>
    </source>
</reference>
<keyword evidence="2" id="KW-1185">Reference proteome</keyword>
<organism evidence="1 2">
    <name type="scientific">Ramlibacter tataouinensis</name>
    <dbReference type="NCBI Taxonomy" id="94132"/>
    <lineage>
        <taxon>Bacteria</taxon>
        <taxon>Pseudomonadati</taxon>
        <taxon>Pseudomonadota</taxon>
        <taxon>Betaproteobacteria</taxon>
        <taxon>Burkholderiales</taxon>
        <taxon>Comamonadaceae</taxon>
        <taxon>Ramlibacter</taxon>
    </lineage>
</organism>
<name>A0A127JSB6_9BURK</name>
<dbReference type="AlphaFoldDB" id="A0A127JSB6"/>
<protein>
    <submittedName>
        <fullName evidence="1">Uncharacterized protein</fullName>
    </submittedName>
</protein>
<accession>A0A127JSB6</accession>
<evidence type="ECO:0000313" key="1">
    <source>
        <dbReference type="EMBL" id="AMO22871.1"/>
    </source>
</evidence>
<dbReference type="Proteomes" id="UP000070433">
    <property type="component" value="Chromosome"/>
</dbReference>
<dbReference type="EMBL" id="CP010951">
    <property type="protein sequence ID" value="AMO22871.1"/>
    <property type="molecule type" value="Genomic_DNA"/>
</dbReference>
<dbReference type="OrthoDB" id="8895622at2"/>
<sequence length="127" mass="12772">MSATVRIVDSITELDEADAGCIAVTGSHGGVSAARFALAARPLLAVFNDAGGGRDDAGFAGLRLLQAAGLAACTVSHLSARIGDAQSSLNDGIINRVNDLAIGLGVREGQACSAALESVAQTRRRPA</sequence>
<gene>
    <name evidence="1" type="ORF">UC35_08170</name>
</gene>
<proteinExistence type="predicted"/>
<evidence type="ECO:0000313" key="2">
    <source>
        <dbReference type="Proteomes" id="UP000070433"/>
    </source>
</evidence>
<dbReference type="RefSeq" id="WP_145979377.1">
    <property type="nucleotide sequence ID" value="NZ_CP010951.1"/>
</dbReference>